<comment type="caution">
    <text evidence="6">The sequence shown here is derived from an EMBL/GenBank/DDBJ whole genome shotgun (WGS) entry which is preliminary data.</text>
</comment>
<gene>
    <name evidence="6" type="ORF">ACFQ45_09950</name>
</gene>
<dbReference type="NCBIfam" id="TIGR00254">
    <property type="entry name" value="GGDEF"/>
    <property type="match status" value="1"/>
</dbReference>
<feature type="domain" description="GGDEF" evidence="5">
    <location>
        <begin position="173"/>
        <end position="305"/>
    </location>
</feature>
<evidence type="ECO:0000256" key="3">
    <source>
        <dbReference type="PROSITE-ProRule" id="PRU00169"/>
    </source>
</evidence>
<organism evidence="6 7">
    <name type="scientific">Rhodanobacter aciditrophus</name>
    <dbReference type="NCBI Taxonomy" id="1623218"/>
    <lineage>
        <taxon>Bacteria</taxon>
        <taxon>Pseudomonadati</taxon>
        <taxon>Pseudomonadota</taxon>
        <taxon>Gammaproteobacteria</taxon>
        <taxon>Lysobacterales</taxon>
        <taxon>Rhodanobacteraceae</taxon>
        <taxon>Rhodanobacter</taxon>
    </lineage>
</organism>
<evidence type="ECO:0000256" key="2">
    <source>
        <dbReference type="ARBA" id="ARBA00034247"/>
    </source>
</evidence>
<dbReference type="EMBL" id="JBHTMN010000011">
    <property type="protein sequence ID" value="MFD1383691.1"/>
    <property type="molecule type" value="Genomic_DNA"/>
</dbReference>
<name>A0ABW4B187_9GAMM</name>
<feature type="domain" description="Response regulatory" evidence="4">
    <location>
        <begin position="2"/>
        <end position="123"/>
    </location>
</feature>
<dbReference type="InterPro" id="IPR050469">
    <property type="entry name" value="Diguanylate_Cyclase"/>
</dbReference>
<dbReference type="SUPFAM" id="SSF55073">
    <property type="entry name" value="Nucleotide cyclase"/>
    <property type="match status" value="1"/>
</dbReference>
<accession>A0ABW4B187</accession>
<keyword evidence="6" id="KW-0808">Transferase</keyword>
<dbReference type="PROSITE" id="PS50110">
    <property type="entry name" value="RESPONSE_REGULATORY"/>
    <property type="match status" value="1"/>
</dbReference>
<dbReference type="SMART" id="SM00267">
    <property type="entry name" value="GGDEF"/>
    <property type="match status" value="1"/>
</dbReference>
<dbReference type="GO" id="GO:0052621">
    <property type="term" value="F:diguanylate cyclase activity"/>
    <property type="evidence" value="ECO:0007669"/>
    <property type="project" value="UniProtKB-EC"/>
</dbReference>
<dbReference type="InterPro" id="IPR001789">
    <property type="entry name" value="Sig_transdc_resp-reg_receiver"/>
</dbReference>
<dbReference type="Gene3D" id="3.30.70.270">
    <property type="match status" value="1"/>
</dbReference>
<proteinExistence type="predicted"/>
<reference evidence="7" key="1">
    <citation type="journal article" date="2019" name="Int. J. Syst. Evol. Microbiol.">
        <title>The Global Catalogue of Microorganisms (GCM) 10K type strain sequencing project: providing services to taxonomists for standard genome sequencing and annotation.</title>
        <authorList>
            <consortium name="The Broad Institute Genomics Platform"/>
            <consortium name="The Broad Institute Genome Sequencing Center for Infectious Disease"/>
            <person name="Wu L."/>
            <person name="Ma J."/>
        </authorList>
    </citation>
    <scope>NUCLEOTIDE SEQUENCE [LARGE SCALE GENOMIC DNA]</scope>
    <source>
        <strain evidence="7">JCM 30774</strain>
    </source>
</reference>
<dbReference type="CDD" id="cd01949">
    <property type="entry name" value="GGDEF"/>
    <property type="match status" value="1"/>
</dbReference>
<dbReference type="Proteomes" id="UP001597059">
    <property type="component" value="Unassembled WGS sequence"/>
</dbReference>
<evidence type="ECO:0000259" key="5">
    <source>
        <dbReference type="PROSITE" id="PS50887"/>
    </source>
</evidence>
<dbReference type="InterPro" id="IPR011006">
    <property type="entry name" value="CheY-like_superfamily"/>
</dbReference>
<evidence type="ECO:0000259" key="4">
    <source>
        <dbReference type="PROSITE" id="PS50110"/>
    </source>
</evidence>
<dbReference type="CDD" id="cd17546">
    <property type="entry name" value="REC_hyHK_CKI1_RcsC-like"/>
    <property type="match status" value="1"/>
</dbReference>
<dbReference type="PANTHER" id="PTHR45138:SF9">
    <property type="entry name" value="DIGUANYLATE CYCLASE DGCM-RELATED"/>
    <property type="match status" value="1"/>
</dbReference>
<dbReference type="Gene3D" id="3.40.50.2300">
    <property type="match status" value="1"/>
</dbReference>
<dbReference type="InterPro" id="IPR043128">
    <property type="entry name" value="Rev_trsase/Diguanyl_cyclase"/>
</dbReference>
<evidence type="ECO:0000313" key="6">
    <source>
        <dbReference type="EMBL" id="MFD1383691.1"/>
    </source>
</evidence>
<dbReference type="RefSeq" id="WP_377367199.1">
    <property type="nucleotide sequence ID" value="NZ_JBHTMN010000011.1"/>
</dbReference>
<dbReference type="SMART" id="SM00448">
    <property type="entry name" value="REC"/>
    <property type="match status" value="1"/>
</dbReference>
<comment type="catalytic activity">
    <reaction evidence="2">
        <text>2 GTP = 3',3'-c-di-GMP + 2 diphosphate</text>
        <dbReference type="Rhea" id="RHEA:24898"/>
        <dbReference type="ChEBI" id="CHEBI:33019"/>
        <dbReference type="ChEBI" id="CHEBI:37565"/>
        <dbReference type="ChEBI" id="CHEBI:58805"/>
        <dbReference type="EC" id="2.7.7.65"/>
    </reaction>
</comment>
<dbReference type="EC" id="2.7.7.65" evidence="1"/>
<dbReference type="InterPro" id="IPR000160">
    <property type="entry name" value="GGDEF_dom"/>
</dbReference>
<evidence type="ECO:0000313" key="7">
    <source>
        <dbReference type="Proteomes" id="UP001597059"/>
    </source>
</evidence>
<evidence type="ECO:0000256" key="1">
    <source>
        <dbReference type="ARBA" id="ARBA00012528"/>
    </source>
</evidence>
<keyword evidence="7" id="KW-1185">Reference proteome</keyword>
<dbReference type="Pfam" id="PF00990">
    <property type="entry name" value="GGDEF"/>
    <property type="match status" value="1"/>
</dbReference>
<dbReference type="PANTHER" id="PTHR45138">
    <property type="entry name" value="REGULATORY COMPONENTS OF SENSORY TRANSDUCTION SYSTEM"/>
    <property type="match status" value="1"/>
</dbReference>
<dbReference type="SUPFAM" id="SSF52172">
    <property type="entry name" value="CheY-like"/>
    <property type="match status" value="1"/>
</dbReference>
<dbReference type="InterPro" id="IPR029787">
    <property type="entry name" value="Nucleotide_cyclase"/>
</dbReference>
<keyword evidence="3" id="KW-0597">Phosphoprotein</keyword>
<dbReference type="Pfam" id="PF00072">
    <property type="entry name" value="Response_reg"/>
    <property type="match status" value="1"/>
</dbReference>
<keyword evidence="6" id="KW-0548">Nucleotidyltransferase</keyword>
<feature type="modified residue" description="4-aspartylphosphate" evidence="3">
    <location>
        <position position="53"/>
    </location>
</feature>
<sequence length="306" mass="34309">MKILIAEDTLSDRMLLRFHLAKLGHQVSEVQNGEELVNTLKDSYYDWDLLIVDLNMPIKSGEEAAREIRALQTDSPEDWIPIIFLSGSGTDEDIQRCIEAGADDYLIKPIQHKVLAAKLLAMARIANMRNRLVSMNKRLEALSTTDYLTELPNRRAFEISLTDEMAKAARYEQALSVAVLDIDHFKRINDEYGHDVGDEVLRQVSARLKSSLRKGDVIGRIGGEEFGLCLSHTSAEDAVNACERYRKAISGAPIICGEHKLNLTVSLGVTAYCDNLGQLELIKLADKALYEAKAKGRNRTIYRECE</sequence>
<protein>
    <recommendedName>
        <fullName evidence="1">diguanylate cyclase</fullName>
        <ecNumber evidence="1">2.7.7.65</ecNumber>
    </recommendedName>
</protein>
<dbReference type="PROSITE" id="PS50887">
    <property type="entry name" value="GGDEF"/>
    <property type="match status" value="1"/>
</dbReference>